<evidence type="ECO:0000259" key="2">
    <source>
        <dbReference type="SMART" id="SM00460"/>
    </source>
</evidence>
<evidence type="ECO:0000256" key="1">
    <source>
        <dbReference type="SAM" id="SignalP"/>
    </source>
</evidence>
<dbReference type="EMBL" id="CAUYUE010000002">
    <property type="protein sequence ID" value="CAK0738541.1"/>
    <property type="molecule type" value="Genomic_DNA"/>
</dbReference>
<dbReference type="AlphaFoldDB" id="A0AAV1HVH4"/>
<proteinExistence type="predicted"/>
<gene>
    <name evidence="3" type="ORF">CVIRNUC_001057</name>
</gene>
<dbReference type="PANTHER" id="PTHR35532">
    <property type="entry name" value="SIMILAR TO POLYHYDROXYALKANOATE DEPOLYMERASE"/>
    <property type="match status" value="1"/>
</dbReference>
<feature type="domain" description="Transglutaminase-like" evidence="2">
    <location>
        <begin position="153"/>
        <end position="213"/>
    </location>
</feature>
<organism evidence="3 4">
    <name type="scientific">Coccomyxa viridis</name>
    <dbReference type="NCBI Taxonomy" id="1274662"/>
    <lineage>
        <taxon>Eukaryota</taxon>
        <taxon>Viridiplantae</taxon>
        <taxon>Chlorophyta</taxon>
        <taxon>core chlorophytes</taxon>
        <taxon>Trebouxiophyceae</taxon>
        <taxon>Trebouxiophyceae incertae sedis</taxon>
        <taxon>Coccomyxaceae</taxon>
        <taxon>Coccomyxa</taxon>
    </lineage>
</organism>
<evidence type="ECO:0000313" key="3">
    <source>
        <dbReference type="EMBL" id="CAK0738541.1"/>
    </source>
</evidence>
<keyword evidence="1" id="KW-0732">Signal</keyword>
<feature type="chain" id="PRO_5043920258" description="Transglutaminase-like domain-containing protein" evidence="1">
    <location>
        <begin position="26"/>
        <end position="293"/>
    </location>
</feature>
<dbReference type="InterPro" id="IPR038765">
    <property type="entry name" value="Papain-like_cys_pep_sf"/>
</dbReference>
<protein>
    <recommendedName>
        <fullName evidence="2">Transglutaminase-like domain-containing protein</fullName>
    </recommendedName>
</protein>
<dbReference type="InterPro" id="IPR002931">
    <property type="entry name" value="Transglutaminase-like"/>
</dbReference>
<dbReference type="SMART" id="SM00460">
    <property type="entry name" value="TGc"/>
    <property type="match status" value="1"/>
</dbReference>
<dbReference type="Gene3D" id="3.10.620.30">
    <property type="match status" value="1"/>
</dbReference>
<dbReference type="Pfam" id="PF01841">
    <property type="entry name" value="Transglut_core"/>
    <property type="match status" value="1"/>
</dbReference>
<sequence>MVSKRSLRSDGLVVVHILIFTMVSGLSVTSKPGGAEQRCAAYLERTMPEEDRERLSKDFLQQNVDLALKARRSHPWTAEVPWPTFLECVLPYASVDEMRDNWRPLFHERFSPFIINATGISEAALLLNQNIWPIWNITFRANQTPDIMSPSQVIAAGYASCTGLSIFLVNALRSVGIPARMAGTPVWNTEAGGNHDWVEIWDGGFWSFTGPTEYTEKGLNSTWFVPEPAQQALRGSRMHAIYAVSWERQRDSVKYPLIWTENKTVDAYDVSEYYIEASKLIQPAADIAVAHAL</sequence>
<comment type="caution">
    <text evidence="3">The sequence shown here is derived from an EMBL/GenBank/DDBJ whole genome shotgun (WGS) entry which is preliminary data.</text>
</comment>
<reference evidence="3 4" key="1">
    <citation type="submission" date="2023-10" db="EMBL/GenBank/DDBJ databases">
        <authorList>
            <person name="Maclean D."/>
            <person name="Macfadyen A."/>
        </authorList>
    </citation>
    <scope>NUCLEOTIDE SEQUENCE [LARGE SCALE GENOMIC DNA]</scope>
</reference>
<keyword evidence="4" id="KW-1185">Reference proteome</keyword>
<accession>A0AAV1HVH4</accession>
<name>A0AAV1HVH4_9CHLO</name>
<dbReference type="Proteomes" id="UP001314263">
    <property type="component" value="Unassembled WGS sequence"/>
</dbReference>
<dbReference type="SUPFAM" id="SSF54001">
    <property type="entry name" value="Cysteine proteinases"/>
    <property type="match status" value="1"/>
</dbReference>
<feature type="signal peptide" evidence="1">
    <location>
        <begin position="1"/>
        <end position="25"/>
    </location>
</feature>
<evidence type="ECO:0000313" key="4">
    <source>
        <dbReference type="Proteomes" id="UP001314263"/>
    </source>
</evidence>
<dbReference type="PANTHER" id="PTHR35532:SF5">
    <property type="entry name" value="CARBOHYDRATE-BINDING DOMAIN-CONTAINING PROTEIN"/>
    <property type="match status" value="1"/>
</dbReference>